<dbReference type="InterPro" id="IPR011639">
    <property type="entry name" value="MethylTrfase_TaqI-like_dom"/>
</dbReference>
<keyword evidence="3" id="KW-0808">Transferase</keyword>
<dbReference type="PANTHER" id="PTHR33841:SF1">
    <property type="entry name" value="DNA METHYLTRANSFERASE A"/>
    <property type="match status" value="1"/>
</dbReference>
<dbReference type="EC" id="2.1.1.72" evidence="1"/>
<dbReference type="Pfam" id="PF07669">
    <property type="entry name" value="Eco57I"/>
    <property type="match status" value="1"/>
</dbReference>
<evidence type="ECO:0000256" key="4">
    <source>
        <dbReference type="ARBA" id="ARBA00022691"/>
    </source>
</evidence>
<protein>
    <recommendedName>
        <fullName evidence="1">site-specific DNA-methyltransferase (adenine-specific)</fullName>
        <ecNumber evidence="1">2.1.1.72</ecNumber>
    </recommendedName>
</protein>
<proteinExistence type="predicted"/>
<gene>
    <name evidence="8" type="ORF">ACI2L5_10810</name>
</gene>
<keyword evidence="2 8" id="KW-0489">Methyltransferase</keyword>
<dbReference type="GO" id="GO:0008168">
    <property type="term" value="F:methyltransferase activity"/>
    <property type="evidence" value="ECO:0007669"/>
    <property type="project" value="UniProtKB-KW"/>
</dbReference>
<evidence type="ECO:0000313" key="9">
    <source>
        <dbReference type="Proteomes" id="UP001620295"/>
    </source>
</evidence>
<feature type="compositionally biased region" description="Pro residues" evidence="6">
    <location>
        <begin position="1381"/>
        <end position="1391"/>
    </location>
</feature>
<dbReference type="RefSeq" id="WP_404746089.1">
    <property type="nucleotide sequence ID" value="NZ_JBJDQH010000003.1"/>
</dbReference>
<name>A0ABW8LIP3_9ACTN</name>
<keyword evidence="9" id="KW-1185">Reference proteome</keyword>
<dbReference type="Gene3D" id="3.40.50.150">
    <property type="entry name" value="Vaccinia Virus protein VP39"/>
    <property type="match status" value="2"/>
</dbReference>
<dbReference type="InterPro" id="IPR029063">
    <property type="entry name" value="SAM-dependent_MTases_sf"/>
</dbReference>
<dbReference type="PANTHER" id="PTHR33841">
    <property type="entry name" value="DNA METHYLTRANSFERASE YEEA-RELATED"/>
    <property type="match status" value="1"/>
</dbReference>
<dbReference type="Proteomes" id="UP001620295">
    <property type="component" value="Unassembled WGS sequence"/>
</dbReference>
<evidence type="ECO:0000256" key="3">
    <source>
        <dbReference type="ARBA" id="ARBA00022679"/>
    </source>
</evidence>
<organism evidence="8 9">
    <name type="scientific">Streptomyces milbemycinicus</name>
    <dbReference type="NCBI Taxonomy" id="476552"/>
    <lineage>
        <taxon>Bacteria</taxon>
        <taxon>Bacillati</taxon>
        <taxon>Actinomycetota</taxon>
        <taxon>Actinomycetes</taxon>
        <taxon>Kitasatosporales</taxon>
        <taxon>Streptomycetaceae</taxon>
        <taxon>Streptomyces</taxon>
    </lineage>
</organism>
<keyword evidence="4" id="KW-0949">S-adenosyl-L-methionine</keyword>
<reference evidence="8 9" key="1">
    <citation type="submission" date="2024-11" db="EMBL/GenBank/DDBJ databases">
        <title>The Natural Products Discovery Center: Release of the First 8490 Sequenced Strains for Exploring Actinobacteria Biosynthetic Diversity.</title>
        <authorList>
            <person name="Kalkreuter E."/>
            <person name="Kautsar S.A."/>
            <person name="Yang D."/>
            <person name="Bader C.D."/>
            <person name="Teijaro C.N."/>
            <person name="Fluegel L."/>
            <person name="Davis C.M."/>
            <person name="Simpson J.R."/>
            <person name="Lauterbach L."/>
            <person name="Steele A.D."/>
            <person name="Gui C."/>
            <person name="Meng S."/>
            <person name="Li G."/>
            <person name="Viehrig K."/>
            <person name="Ye F."/>
            <person name="Su P."/>
            <person name="Kiefer A.F."/>
            <person name="Nichols A."/>
            <person name="Cepeda A.J."/>
            <person name="Yan W."/>
            <person name="Fan B."/>
            <person name="Jiang Y."/>
            <person name="Adhikari A."/>
            <person name="Zheng C.-J."/>
            <person name="Schuster L."/>
            <person name="Cowan T.M."/>
            <person name="Smanski M.J."/>
            <person name="Chevrette M.G."/>
            <person name="De Carvalho L.P.S."/>
            <person name="Shen B."/>
        </authorList>
    </citation>
    <scope>NUCLEOTIDE SEQUENCE [LARGE SCALE GENOMIC DNA]</scope>
    <source>
        <strain evidence="8 9">NPDC020863</strain>
    </source>
</reference>
<dbReference type="PRINTS" id="PR00507">
    <property type="entry name" value="N12N6MTFRASE"/>
</dbReference>
<comment type="caution">
    <text evidence="8">The sequence shown here is derived from an EMBL/GenBank/DDBJ whole genome shotgun (WGS) entry which is preliminary data.</text>
</comment>
<dbReference type="InterPro" id="IPR050953">
    <property type="entry name" value="N4_N6_ade-DNA_methylase"/>
</dbReference>
<feature type="region of interest" description="Disordered" evidence="6">
    <location>
        <begin position="1368"/>
        <end position="1391"/>
    </location>
</feature>
<evidence type="ECO:0000259" key="7">
    <source>
        <dbReference type="Pfam" id="PF07669"/>
    </source>
</evidence>
<dbReference type="EMBL" id="JBJDQH010000003">
    <property type="protein sequence ID" value="MFK4265423.1"/>
    <property type="molecule type" value="Genomic_DNA"/>
</dbReference>
<evidence type="ECO:0000256" key="5">
    <source>
        <dbReference type="ARBA" id="ARBA00047942"/>
    </source>
</evidence>
<dbReference type="SUPFAM" id="SSF53335">
    <property type="entry name" value="S-adenosyl-L-methionine-dependent methyltransferases"/>
    <property type="match status" value="1"/>
</dbReference>
<accession>A0ABW8LIP3</accession>
<sequence length="1391" mass="154876">MSAATRTALAFTAVTTVGGLLPADMLLRIAEARNLPGTKSADYGLPASVPVRDEAERAWEYLKPLWRDLRTALPSDPVTGAPAADPTGRAGTDWLAQLFRKLDFGALTEVGAAGIPADSDPEKRFPVSHRHGPALVHLIPWNQELDKRPAAGQVPAQSMLQDCLNRTEAHLWAALTNGRRLRLLRDSSSFSTAAYVEFDLEALFDGELFSEFVLLYSLLHASRFEVPEGAAPSGCWLEKWRTVAIESGSRALDHFRVGVQAALTVLGTGFLSHPQNNKLREHLDVHTFQPSLLRLVYRMIFLFVAEDRGALLDPEADERARERFTRYFSTARLRRHALRRLGTAHDDQYRALELLIEALGSEKGRPELGLKGLGGLFNDTLADKPLRGARLANRHLFEAVKHLARVRDAGSARWRPVDYLHMGAEELGSVYEALLELVPKHSAADRTFELVDRIGNDRKTTGSYYTPTPLTETLLDSTLNPVIDDAVKRGEQRASAEGRPDPADTIVEELLSLTVCDPACGSGHFLVAAARRIAKRVAAVRERNPEPTADAVSEALREVVARCVYGVDLNPMAVELAKVSLWLEAMKAGHPLEFLDAHIKHGNGLIGATPALMRDGIPDKAFKKTEGDDDVWARSLLNRNALEREGQGGLFEIETETKVANTSFAPGLRLITASPAGHLTDIRRKEDAYRDWSTSAEYLHALHLADAWCAAFVWVKRKDAPPAITHKMFRGLEDPNGDAAPQSTHDEIVRLRDQYVFFHWHLEFPEIFTVPEDGDASAGTGAVDPATGWAGGFSCVVGNPPWDRSEFEDKKYFSVVEPSVSELAGAAMRKGVSEWLRENPEEAKRYQTARRTLKSTFMFAANSGVFPLCAQGLTAGGVTKLQTDQLFTELFSSVCGPTGRFGSIIPTAIATNAGGQFLFGDFVRRGVLASILDFENRRPTSPALPKGGKWFESVDSRYKFCLLSLTGRALREPAAHFGFFLSDITDLDDVNCVFTMTPKDLALINPNTGTLPIFRSRRDADLTAGIYQRFPVLQNETTRDGDPWRVTFKYIFRSANDRDIIRTRAELEEEGWQLEGHAFVRGDERMLPLYEAKMVDFFNHRAADVIKSLTAVNRQNQPRYLSVNELRDPTRQVMPLNWVQETGMILTERNEREVEVPGVGMRLSEARWDRNWLCGWCDVTASTNERTSIPAFIPRVATLHTFPLMLPRVAPPLVAALVATQSSMVFDFVSRQKISDAHMKLFIWKQLPVPTPATLEPHLPFLVPRVLELVYTAHDMTPLARDLGDEGQPFKWDEDRRAQLRSELDAYFFHLYGISREDTDYILESFQSESGGLKNNEIAKFGEYRTKRLVLAEYDRLAAAGLTLENPLTEGESGTYRSTLTPPPGQGPRHG</sequence>
<feature type="domain" description="Type II methyltransferase M.TaqI-like" evidence="7">
    <location>
        <begin position="563"/>
        <end position="811"/>
    </location>
</feature>
<comment type="catalytic activity">
    <reaction evidence="5">
        <text>a 2'-deoxyadenosine in DNA + S-adenosyl-L-methionine = an N(6)-methyl-2'-deoxyadenosine in DNA + S-adenosyl-L-homocysteine + H(+)</text>
        <dbReference type="Rhea" id="RHEA:15197"/>
        <dbReference type="Rhea" id="RHEA-COMP:12418"/>
        <dbReference type="Rhea" id="RHEA-COMP:12419"/>
        <dbReference type="ChEBI" id="CHEBI:15378"/>
        <dbReference type="ChEBI" id="CHEBI:57856"/>
        <dbReference type="ChEBI" id="CHEBI:59789"/>
        <dbReference type="ChEBI" id="CHEBI:90615"/>
        <dbReference type="ChEBI" id="CHEBI:90616"/>
        <dbReference type="EC" id="2.1.1.72"/>
    </reaction>
</comment>
<evidence type="ECO:0000256" key="1">
    <source>
        <dbReference type="ARBA" id="ARBA00011900"/>
    </source>
</evidence>
<evidence type="ECO:0000313" key="8">
    <source>
        <dbReference type="EMBL" id="MFK4265423.1"/>
    </source>
</evidence>
<evidence type="ECO:0000256" key="6">
    <source>
        <dbReference type="SAM" id="MobiDB-lite"/>
    </source>
</evidence>
<evidence type="ECO:0000256" key="2">
    <source>
        <dbReference type="ARBA" id="ARBA00022603"/>
    </source>
</evidence>
<dbReference type="GO" id="GO:0032259">
    <property type="term" value="P:methylation"/>
    <property type="evidence" value="ECO:0007669"/>
    <property type="project" value="UniProtKB-KW"/>
</dbReference>